<sequence>MSGHGRFFLLLSLLCLLLFASCSYGNDRSEEGSGTDEGEEERRVKKEKRKRRGWWRVGKGGRGSGGRTLRGGDGLSDEEDEDEAVEETAETEMFVPAAGEEIGVEEGSGVQYEEQTVLILSDEKPETEEDGMRDSPFSLALRRKKKKSSERSGDSLKETPVDSVRHAQERELLSRLVDRITQPQPAGEREGEELVVLGEEEARSLAKSLQQHNITDVYITTELESSGEAVSSQGQGQERKGVETGGVAGSGGGSGGKRKKRKQKKFHFSIIHGDHEHEHPEGGYHKGSLAHMSEEALEELEDEFYDRRSWVILLMIAAIIFLSLFFEHIQV</sequence>
<evidence type="ECO:0000256" key="1">
    <source>
        <dbReference type="SAM" id="MobiDB-lite"/>
    </source>
</evidence>
<keyword evidence="2" id="KW-0812">Transmembrane</keyword>
<feature type="transmembrane region" description="Helical" evidence="2">
    <location>
        <begin position="309"/>
        <end position="326"/>
    </location>
</feature>
<proteinExistence type="predicted"/>
<gene>
    <name evidence="4" type="ORF">Cvel_10722</name>
</gene>
<dbReference type="PROSITE" id="PS51257">
    <property type="entry name" value="PROKAR_LIPOPROTEIN"/>
    <property type="match status" value="1"/>
</dbReference>
<organism evidence="4">
    <name type="scientific">Chromera velia CCMP2878</name>
    <dbReference type="NCBI Taxonomy" id="1169474"/>
    <lineage>
        <taxon>Eukaryota</taxon>
        <taxon>Sar</taxon>
        <taxon>Alveolata</taxon>
        <taxon>Colpodellida</taxon>
        <taxon>Chromeraceae</taxon>
        <taxon>Chromera</taxon>
    </lineage>
</organism>
<feature type="compositionally biased region" description="Polar residues" evidence="1">
    <location>
        <begin position="225"/>
        <end position="236"/>
    </location>
</feature>
<feature type="signal peptide" evidence="3">
    <location>
        <begin position="1"/>
        <end position="25"/>
    </location>
</feature>
<feature type="compositionally biased region" description="Basic residues" evidence="1">
    <location>
        <begin position="45"/>
        <end position="54"/>
    </location>
</feature>
<reference evidence="4" key="1">
    <citation type="submission" date="2014-11" db="EMBL/GenBank/DDBJ databases">
        <authorList>
            <person name="Otto D Thomas"/>
            <person name="Naeem Raeece"/>
        </authorList>
    </citation>
    <scope>NUCLEOTIDE SEQUENCE</scope>
</reference>
<name>A0A0G4I3P2_9ALVE</name>
<evidence type="ECO:0000313" key="4">
    <source>
        <dbReference type="EMBL" id="CEM51596.1"/>
    </source>
</evidence>
<feature type="region of interest" description="Disordered" evidence="1">
    <location>
        <begin position="225"/>
        <end position="262"/>
    </location>
</feature>
<evidence type="ECO:0000256" key="3">
    <source>
        <dbReference type="SAM" id="SignalP"/>
    </source>
</evidence>
<feature type="compositionally biased region" description="Acidic residues" evidence="1">
    <location>
        <begin position="75"/>
        <end position="90"/>
    </location>
</feature>
<keyword evidence="2" id="KW-0472">Membrane</keyword>
<feature type="compositionally biased region" description="Gly residues" evidence="1">
    <location>
        <begin position="243"/>
        <end position="255"/>
    </location>
</feature>
<feature type="compositionally biased region" description="Basic and acidic residues" evidence="1">
    <location>
        <begin position="149"/>
        <end position="169"/>
    </location>
</feature>
<feature type="chain" id="PRO_5005192689" evidence="3">
    <location>
        <begin position="26"/>
        <end position="331"/>
    </location>
</feature>
<feature type="region of interest" description="Disordered" evidence="1">
    <location>
        <begin position="122"/>
        <end position="169"/>
    </location>
</feature>
<protein>
    <submittedName>
        <fullName evidence="4">Uncharacterized protein</fullName>
    </submittedName>
</protein>
<accession>A0A0G4I3P2</accession>
<feature type="compositionally biased region" description="Gly residues" evidence="1">
    <location>
        <begin position="58"/>
        <end position="74"/>
    </location>
</feature>
<evidence type="ECO:0000256" key="2">
    <source>
        <dbReference type="SAM" id="Phobius"/>
    </source>
</evidence>
<keyword evidence="3" id="KW-0732">Signal</keyword>
<dbReference type="EMBL" id="CDMZ01004990">
    <property type="protein sequence ID" value="CEM51596.1"/>
    <property type="molecule type" value="Genomic_DNA"/>
</dbReference>
<keyword evidence="2" id="KW-1133">Transmembrane helix</keyword>
<feature type="region of interest" description="Disordered" evidence="1">
    <location>
        <begin position="27"/>
        <end position="90"/>
    </location>
</feature>
<feature type="non-terminal residue" evidence="4">
    <location>
        <position position="331"/>
    </location>
</feature>
<dbReference type="AlphaFoldDB" id="A0A0G4I3P2"/>